<dbReference type="SFLD" id="SFLDF00029">
    <property type="entry name" value="phosphoserine_phosphatase"/>
    <property type="match status" value="1"/>
</dbReference>
<evidence type="ECO:0000256" key="10">
    <source>
        <dbReference type="ARBA" id="ARBA00023299"/>
    </source>
</evidence>
<dbReference type="Pfam" id="PF00702">
    <property type="entry name" value="Hydrolase"/>
    <property type="match status" value="1"/>
</dbReference>
<evidence type="ECO:0000256" key="6">
    <source>
        <dbReference type="ARBA" id="ARBA00022605"/>
    </source>
</evidence>
<evidence type="ECO:0000256" key="11">
    <source>
        <dbReference type="ARBA" id="ARBA00031693"/>
    </source>
</evidence>
<comment type="catalytic activity">
    <reaction evidence="12">
        <text>O-phospho-L-serine + H2O = L-serine + phosphate</text>
        <dbReference type="Rhea" id="RHEA:21208"/>
        <dbReference type="ChEBI" id="CHEBI:15377"/>
        <dbReference type="ChEBI" id="CHEBI:33384"/>
        <dbReference type="ChEBI" id="CHEBI:43474"/>
        <dbReference type="ChEBI" id="CHEBI:57524"/>
        <dbReference type="EC" id="3.1.3.3"/>
    </reaction>
</comment>
<comment type="cofactor">
    <cofactor evidence="1">
        <name>Mg(2+)</name>
        <dbReference type="ChEBI" id="CHEBI:18420"/>
    </cofactor>
</comment>
<evidence type="ECO:0000256" key="1">
    <source>
        <dbReference type="ARBA" id="ARBA00001946"/>
    </source>
</evidence>
<dbReference type="Gene3D" id="3.40.50.1000">
    <property type="entry name" value="HAD superfamily/HAD-like"/>
    <property type="match status" value="1"/>
</dbReference>
<dbReference type="NCBIfam" id="TIGR00338">
    <property type="entry name" value="serB"/>
    <property type="match status" value="1"/>
</dbReference>
<dbReference type="GO" id="GO:0016787">
    <property type="term" value="F:hydrolase activity"/>
    <property type="evidence" value="ECO:0007669"/>
    <property type="project" value="UniProtKB-KW"/>
</dbReference>
<dbReference type="CDD" id="cd07500">
    <property type="entry name" value="HAD_PSP"/>
    <property type="match status" value="1"/>
</dbReference>
<dbReference type="Proteomes" id="UP001165267">
    <property type="component" value="Unassembled WGS sequence"/>
</dbReference>
<keyword evidence="9" id="KW-0460">Magnesium</keyword>
<dbReference type="SFLD" id="SFLDS00003">
    <property type="entry name" value="Haloacid_Dehalogenase"/>
    <property type="match status" value="1"/>
</dbReference>
<dbReference type="PANTHER" id="PTHR43344">
    <property type="entry name" value="PHOSPHOSERINE PHOSPHATASE"/>
    <property type="match status" value="1"/>
</dbReference>
<evidence type="ECO:0000256" key="7">
    <source>
        <dbReference type="ARBA" id="ARBA00022723"/>
    </source>
</evidence>
<dbReference type="EC" id="3.1.3.3" evidence="4"/>
<evidence type="ECO:0000256" key="13">
    <source>
        <dbReference type="ARBA" id="ARBA00048523"/>
    </source>
</evidence>
<keyword evidence="8 14" id="KW-0378">Hydrolase</keyword>
<gene>
    <name evidence="14" type="primary">serB</name>
    <name evidence="14" type="ORF">NSP04_12950</name>
</gene>
<reference evidence="14" key="1">
    <citation type="submission" date="2022-07" db="EMBL/GenBank/DDBJ databases">
        <authorList>
            <person name="Xamxidin M."/>
        </authorList>
    </citation>
    <scope>NUCLEOTIDE SEQUENCE</scope>
    <source>
        <strain evidence="14">YS8-69</strain>
    </source>
</reference>
<dbReference type="SFLD" id="SFLDG01136">
    <property type="entry name" value="C1.6:_Phosphoserine_Phosphatas"/>
    <property type="match status" value="1"/>
</dbReference>
<name>A0ABT1XMQ9_9BURK</name>
<dbReference type="InterPro" id="IPR036412">
    <property type="entry name" value="HAD-like_sf"/>
</dbReference>
<dbReference type="PANTHER" id="PTHR43344:SF2">
    <property type="entry name" value="PHOSPHOSERINE PHOSPHATASE"/>
    <property type="match status" value="1"/>
</dbReference>
<evidence type="ECO:0000256" key="12">
    <source>
        <dbReference type="ARBA" id="ARBA00048138"/>
    </source>
</evidence>
<evidence type="ECO:0000256" key="5">
    <source>
        <dbReference type="ARBA" id="ARBA00015196"/>
    </source>
</evidence>
<keyword evidence="6" id="KW-0028">Amino-acid biosynthesis</keyword>
<keyword evidence="15" id="KW-1185">Reference proteome</keyword>
<dbReference type="InterPro" id="IPR023214">
    <property type="entry name" value="HAD_sf"/>
</dbReference>
<dbReference type="NCBIfam" id="TIGR01488">
    <property type="entry name" value="HAD-SF-IB"/>
    <property type="match status" value="1"/>
</dbReference>
<dbReference type="SFLD" id="SFLDG01137">
    <property type="entry name" value="C1.6.1:_Phosphoserine_Phosphat"/>
    <property type="match status" value="1"/>
</dbReference>
<evidence type="ECO:0000256" key="4">
    <source>
        <dbReference type="ARBA" id="ARBA00012640"/>
    </source>
</evidence>
<evidence type="ECO:0000313" key="14">
    <source>
        <dbReference type="EMBL" id="MCR2747557.1"/>
    </source>
</evidence>
<dbReference type="SUPFAM" id="SSF56784">
    <property type="entry name" value="HAD-like"/>
    <property type="match status" value="1"/>
</dbReference>
<sequence>MSQLFFSSRSLTTAQVHSAMEALNLPTLGVEVIDCQYCAEIPEAYTLPKAAITDVLRPLSHTHHFDFAILESEFQASEFKLLAMDMDSTLITIECIDEIADFAGKKKEVSEITEAAMRGEIKDFSESLNRRVALLKGVPESALNAVFEERLRLSPGAEELIAYAKANKWKTLLVSGGFTFFTDKMKEVLGLDYTRSNTLEIVDGHLTGRVLGTIVDADVKRETVLETCELLGCDPARAIVVGDGSNDLKMMEIAGASVAFYAKPVVQEKTDFCINHGGLDTICKWFDARN</sequence>
<dbReference type="InterPro" id="IPR004469">
    <property type="entry name" value="PSP"/>
</dbReference>
<proteinExistence type="inferred from homology"/>
<dbReference type="EMBL" id="JANKHG010000026">
    <property type="protein sequence ID" value="MCR2747557.1"/>
    <property type="molecule type" value="Genomic_DNA"/>
</dbReference>
<evidence type="ECO:0000256" key="2">
    <source>
        <dbReference type="ARBA" id="ARBA00005135"/>
    </source>
</evidence>
<evidence type="ECO:0000256" key="8">
    <source>
        <dbReference type="ARBA" id="ARBA00022801"/>
    </source>
</evidence>
<protein>
    <recommendedName>
        <fullName evidence="5">Phosphoserine phosphatase</fullName>
        <ecNumber evidence="4">3.1.3.3</ecNumber>
    </recommendedName>
    <alternativeName>
        <fullName evidence="11">O-phosphoserine phosphohydrolase</fullName>
    </alternativeName>
</protein>
<dbReference type="InterPro" id="IPR050582">
    <property type="entry name" value="HAD-like_SerB"/>
</dbReference>
<evidence type="ECO:0000313" key="15">
    <source>
        <dbReference type="Proteomes" id="UP001165267"/>
    </source>
</evidence>
<keyword evidence="10" id="KW-0718">Serine biosynthesis</keyword>
<dbReference type="RefSeq" id="WP_257512778.1">
    <property type="nucleotide sequence ID" value="NZ_JANKHG010000026.1"/>
</dbReference>
<organism evidence="14 15">
    <name type="scientific">Limnobacter parvus</name>
    <dbReference type="NCBI Taxonomy" id="2939690"/>
    <lineage>
        <taxon>Bacteria</taxon>
        <taxon>Pseudomonadati</taxon>
        <taxon>Pseudomonadota</taxon>
        <taxon>Betaproteobacteria</taxon>
        <taxon>Burkholderiales</taxon>
        <taxon>Burkholderiaceae</taxon>
        <taxon>Limnobacter</taxon>
    </lineage>
</organism>
<comment type="pathway">
    <text evidence="2">Amino-acid biosynthesis; L-serine biosynthesis; L-serine from 3-phospho-D-glycerate: step 3/3.</text>
</comment>
<keyword evidence="7" id="KW-0479">Metal-binding</keyword>
<comment type="catalytic activity">
    <reaction evidence="13">
        <text>O-phospho-D-serine + H2O = D-serine + phosphate</text>
        <dbReference type="Rhea" id="RHEA:24873"/>
        <dbReference type="ChEBI" id="CHEBI:15377"/>
        <dbReference type="ChEBI" id="CHEBI:35247"/>
        <dbReference type="ChEBI" id="CHEBI:43474"/>
        <dbReference type="ChEBI" id="CHEBI:58680"/>
        <dbReference type="EC" id="3.1.3.3"/>
    </reaction>
</comment>
<evidence type="ECO:0000256" key="9">
    <source>
        <dbReference type="ARBA" id="ARBA00022842"/>
    </source>
</evidence>
<comment type="similarity">
    <text evidence="3">Belongs to the HAD-like hydrolase superfamily. SerB family.</text>
</comment>
<evidence type="ECO:0000256" key="3">
    <source>
        <dbReference type="ARBA" id="ARBA00009184"/>
    </source>
</evidence>
<accession>A0ABT1XMQ9</accession>
<comment type="caution">
    <text evidence="14">The sequence shown here is derived from an EMBL/GenBank/DDBJ whole genome shotgun (WGS) entry which is preliminary data.</text>
</comment>